<evidence type="ECO:0000313" key="2">
    <source>
        <dbReference type="EMBL" id="KAB1257266.1"/>
    </source>
</evidence>
<gene>
    <name evidence="2" type="ORF">Cadr_000025949</name>
</gene>
<feature type="region of interest" description="Disordered" evidence="1">
    <location>
        <begin position="672"/>
        <end position="692"/>
    </location>
</feature>
<evidence type="ECO:0000256" key="1">
    <source>
        <dbReference type="SAM" id="MobiDB-lite"/>
    </source>
</evidence>
<feature type="compositionally biased region" description="Basic residues" evidence="1">
    <location>
        <begin position="387"/>
        <end position="400"/>
    </location>
</feature>
<keyword evidence="3" id="KW-1185">Reference proteome</keyword>
<dbReference type="AlphaFoldDB" id="A0A5N4CEE3"/>
<feature type="compositionally biased region" description="Basic and acidic residues" evidence="1">
    <location>
        <begin position="477"/>
        <end position="490"/>
    </location>
</feature>
<accession>A0A5N4CEE3</accession>
<feature type="region of interest" description="Disordered" evidence="1">
    <location>
        <begin position="565"/>
        <end position="588"/>
    </location>
</feature>
<reference evidence="2 3" key="1">
    <citation type="journal article" date="2019" name="Mol. Ecol. Resour.">
        <title>Improving Illumina assemblies with Hi-C and long reads: an example with the North African dromedary.</title>
        <authorList>
            <person name="Elbers J.P."/>
            <person name="Rogers M.F."/>
            <person name="Perelman P.L."/>
            <person name="Proskuryakova A.A."/>
            <person name="Serdyukova N.A."/>
            <person name="Johnson W.E."/>
            <person name="Horin P."/>
            <person name="Corander J."/>
            <person name="Murphy D."/>
            <person name="Burger P.A."/>
        </authorList>
    </citation>
    <scope>NUCLEOTIDE SEQUENCE [LARGE SCALE GENOMIC DNA]</scope>
    <source>
        <strain evidence="2">Drom800</strain>
        <tissue evidence="2">Blood</tissue>
    </source>
</reference>
<dbReference type="EMBL" id="JWIN03000027">
    <property type="protein sequence ID" value="KAB1257266.1"/>
    <property type="molecule type" value="Genomic_DNA"/>
</dbReference>
<comment type="caution">
    <text evidence="2">The sequence shown here is derived from an EMBL/GenBank/DDBJ whole genome shotgun (WGS) entry which is preliminary data.</text>
</comment>
<evidence type="ECO:0000313" key="3">
    <source>
        <dbReference type="Proteomes" id="UP000299084"/>
    </source>
</evidence>
<protein>
    <submittedName>
        <fullName evidence="2">Uncharacterized protein</fullName>
    </submittedName>
</protein>
<feature type="region of interest" description="Disordered" evidence="1">
    <location>
        <begin position="1"/>
        <end position="24"/>
    </location>
</feature>
<feature type="region of interest" description="Disordered" evidence="1">
    <location>
        <begin position="38"/>
        <end position="164"/>
    </location>
</feature>
<proteinExistence type="predicted"/>
<feature type="compositionally biased region" description="Basic and acidic residues" evidence="1">
    <location>
        <begin position="408"/>
        <end position="424"/>
    </location>
</feature>
<sequence>MSRKMMWRMTANKASPEAARLSSQCEYDSTCENTAIPEAKARPMVRPPYEEGVIGNTLTGPAPKASPHSVSSTAGAPHVLKASEPVSGEGSWACRPGDSPSLLVPPRPTAPPAATSSPVPGPQASRQWRSGARRQAFHPGRHEPRLKNASLGMFPGRRTERDNGLPRLSVRAPALRSNCNHVADLHVGPQLPQLVQPDHLLLRQTVVGAFDFHQLGATPKPPRFLRQTTSAQPEGPPLCLGRLSLHPVSDDSSFNVSLNSPLGGPLPVHFSCAGQRVRPGRGGRVPACSARGCSLGENTAPDHPGPWRSRPKAAPPSEWGWTQGLNLTADTAEAGAEGLTSVGLTPRSAPSPALVRPATWRSGPHASTQPRALALRPGALKSGRPPRQCRKSVASRRHTPLRTGPPRQETRDSQPLHPSQDQRRRDRRISQQKQRLRPRGGSSAAAGTPELPAWGCHREAPRGSRGRGNLEETGWDGADHRATSHTDRDGILPPGTTGQEKGSHQIHGAGLCLFTDPVSDGGTRAGRPDTCTHMPPCVHEELLLSDRIQPAQFHLGLLKRSEAVPADNGSRPALLGLPRSRHPGPQALSRGAVNLLQPGLEGWRPACEETVGAQVQGARLCEGERAVTPGPGGARPGQWTWGRQALTATQVQEPLVAWKRVSEDVWYPIHEDDVPQEEAVQRAEGGPLPVDP</sequence>
<organism evidence="2 3">
    <name type="scientific">Camelus dromedarius</name>
    <name type="common">Dromedary</name>
    <name type="synonym">Arabian camel</name>
    <dbReference type="NCBI Taxonomy" id="9838"/>
    <lineage>
        <taxon>Eukaryota</taxon>
        <taxon>Metazoa</taxon>
        <taxon>Chordata</taxon>
        <taxon>Craniata</taxon>
        <taxon>Vertebrata</taxon>
        <taxon>Euteleostomi</taxon>
        <taxon>Mammalia</taxon>
        <taxon>Eutheria</taxon>
        <taxon>Laurasiatheria</taxon>
        <taxon>Artiodactyla</taxon>
        <taxon>Tylopoda</taxon>
        <taxon>Camelidae</taxon>
        <taxon>Camelus</taxon>
    </lineage>
</organism>
<feature type="region of interest" description="Disordered" evidence="1">
    <location>
        <begin position="296"/>
        <end position="322"/>
    </location>
</feature>
<dbReference type="Proteomes" id="UP000299084">
    <property type="component" value="Unassembled WGS sequence"/>
</dbReference>
<feature type="region of interest" description="Disordered" evidence="1">
    <location>
        <begin position="340"/>
        <end position="492"/>
    </location>
</feature>
<name>A0A5N4CEE3_CAMDR</name>